<dbReference type="Proteomes" id="UP000007875">
    <property type="component" value="Unassembled WGS sequence"/>
</dbReference>
<feature type="disulfide bond" evidence="5">
    <location>
        <begin position="6"/>
        <end position="33"/>
    </location>
</feature>
<feature type="domain" description="Sushi" evidence="8">
    <location>
        <begin position="36"/>
        <end position="96"/>
    </location>
</feature>
<dbReference type="InterPro" id="IPR050350">
    <property type="entry name" value="Compl-Cell_Adhes-Reg"/>
</dbReference>
<keyword evidence="10" id="KW-1185">Reference proteome</keyword>
<dbReference type="InterPro" id="IPR035976">
    <property type="entry name" value="Sushi/SCR/CCP_sf"/>
</dbReference>
<feature type="region of interest" description="Disordered" evidence="6">
    <location>
        <begin position="155"/>
        <end position="210"/>
    </location>
</feature>
<evidence type="ECO:0000259" key="8">
    <source>
        <dbReference type="PROSITE" id="PS50923"/>
    </source>
</evidence>
<evidence type="ECO:0000313" key="10">
    <source>
        <dbReference type="Proteomes" id="UP000007875"/>
    </source>
</evidence>
<dbReference type="STRING" id="51511.ENSCSAVP00000018327"/>
<reference evidence="9" key="2">
    <citation type="submission" date="2025-08" db="UniProtKB">
        <authorList>
            <consortium name="Ensembl"/>
        </authorList>
    </citation>
    <scope>IDENTIFICATION</scope>
</reference>
<organism evidence="9 10">
    <name type="scientific">Ciona savignyi</name>
    <name type="common">Pacific transparent sea squirt</name>
    <dbReference type="NCBI Taxonomy" id="51511"/>
    <lineage>
        <taxon>Eukaryota</taxon>
        <taxon>Metazoa</taxon>
        <taxon>Chordata</taxon>
        <taxon>Tunicata</taxon>
        <taxon>Ascidiacea</taxon>
        <taxon>Phlebobranchia</taxon>
        <taxon>Cionidae</taxon>
        <taxon>Ciona</taxon>
    </lineage>
</organism>
<dbReference type="eggNOG" id="KOG4297">
    <property type="taxonomic scope" value="Eukaryota"/>
</dbReference>
<dbReference type="AlphaFoldDB" id="H2ZL61"/>
<keyword evidence="4" id="KW-0325">Glycoprotein</keyword>
<comment type="caution">
    <text evidence="5">Lacks conserved residue(s) required for the propagation of feature annotation.</text>
</comment>
<feature type="domain" description="Sushi" evidence="8">
    <location>
        <begin position="97"/>
        <end position="156"/>
    </location>
</feature>
<dbReference type="CDD" id="cd00033">
    <property type="entry name" value="CCP"/>
    <property type="match status" value="3"/>
</dbReference>
<feature type="disulfide bond" evidence="5">
    <location>
        <begin position="38"/>
        <end position="81"/>
    </location>
</feature>
<reference evidence="9" key="3">
    <citation type="submission" date="2025-09" db="UniProtKB">
        <authorList>
            <consortium name="Ensembl"/>
        </authorList>
    </citation>
    <scope>IDENTIFICATION</scope>
</reference>
<feature type="compositionally biased region" description="Low complexity" evidence="6">
    <location>
        <begin position="165"/>
        <end position="203"/>
    </location>
</feature>
<dbReference type="SMART" id="SM00032">
    <property type="entry name" value="CCP"/>
    <property type="match status" value="2"/>
</dbReference>
<evidence type="ECO:0000256" key="5">
    <source>
        <dbReference type="PROSITE-ProRule" id="PRU00302"/>
    </source>
</evidence>
<evidence type="ECO:0000313" key="9">
    <source>
        <dbReference type="Ensembl" id="ENSCSAVP00000018327.1"/>
    </source>
</evidence>
<evidence type="ECO:0000256" key="1">
    <source>
        <dbReference type="ARBA" id="ARBA00022659"/>
    </source>
</evidence>
<dbReference type="HOGENOM" id="CLU_870269_0_0_1"/>
<feature type="region of interest" description="Disordered" evidence="6">
    <location>
        <begin position="224"/>
        <end position="252"/>
    </location>
</feature>
<dbReference type="OMA" id="QWEPNIN"/>
<keyword evidence="2" id="KW-0677">Repeat</keyword>
<protein>
    <recommendedName>
        <fullName evidence="8">Sushi domain-containing protein</fullName>
    </recommendedName>
</protein>
<dbReference type="GeneTree" id="ENSGT00940000160168"/>
<dbReference type="Gene3D" id="2.10.70.10">
    <property type="entry name" value="Complement Module, domain 1"/>
    <property type="match status" value="3"/>
</dbReference>
<dbReference type="Ensembl" id="ENSCSAVT00000018527.1">
    <property type="protein sequence ID" value="ENSCSAVP00000018327.1"/>
    <property type="gene ID" value="ENSCSAVG00000010763.1"/>
</dbReference>
<evidence type="ECO:0000256" key="6">
    <source>
        <dbReference type="SAM" id="MobiDB-lite"/>
    </source>
</evidence>
<dbReference type="PANTHER" id="PTHR19325:SF560">
    <property type="entry name" value="SUSHI, VON WILLEBRAND FACTOR TYPE A, EGF AND PENTRAXIN DOMAIN-CONTAINING PROTEIN 1"/>
    <property type="match status" value="1"/>
</dbReference>
<evidence type="ECO:0000256" key="3">
    <source>
        <dbReference type="ARBA" id="ARBA00023157"/>
    </source>
</evidence>
<reference evidence="10" key="1">
    <citation type="submission" date="2003-08" db="EMBL/GenBank/DDBJ databases">
        <authorList>
            <person name="Birren B."/>
            <person name="Nusbaum C."/>
            <person name="Abebe A."/>
            <person name="Abouelleil A."/>
            <person name="Adekoya E."/>
            <person name="Ait-zahra M."/>
            <person name="Allen N."/>
            <person name="Allen T."/>
            <person name="An P."/>
            <person name="Anderson M."/>
            <person name="Anderson S."/>
            <person name="Arachchi H."/>
            <person name="Armbruster J."/>
            <person name="Bachantsang P."/>
            <person name="Baldwin J."/>
            <person name="Barry A."/>
            <person name="Bayul T."/>
            <person name="Blitshsteyn B."/>
            <person name="Bloom T."/>
            <person name="Blye J."/>
            <person name="Boguslavskiy L."/>
            <person name="Borowsky M."/>
            <person name="Boukhgalter B."/>
            <person name="Brunache A."/>
            <person name="Butler J."/>
            <person name="Calixte N."/>
            <person name="Calvo S."/>
            <person name="Camarata J."/>
            <person name="Campo K."/>
            <person name="Chang J."/>
            <person name="Cheshatsang Y."/>
            <person name="Citroen M."/>
            <person name="Collymore A."/>
            <person name="Considine T."/>
            <person name="Cook A."/>
            <person name="Cooke P."/>
            <person name="Corum B."/>
            <person name="Cuomo C."/>
            <person name="David R."/>
            <person name="Dawoe T."/>
            <person name="Degray S."/>
            <person name="Dodge S."/>
            <person name="Dooley K."/>
            <person name="Dorje P."/>
            <person name="Dorjee K."/>
            <person name="Dorris L."/>
            <person name="Duffey N."/>
            <person name="Dupes A."/>
            <person name="Elkins T."/>
            <person name="Engels R."/>
            <person name="Erickson J."/>
            <person name="Farina A."/>
            <person name="Faro S."/>
            <person name="Ferreira P."/>
            <person name="Fischer H."/>
            <person name="Fitzgerald M."/>
            <person name="Foley K."/>
            <person name="Gage D."/>
            <person name="Galagan J."/>
            <person name="Gearin G."/>
            <person name="Gnerre S."/>
            <person name="Gnirke A."/>
            <person name="Goyette A."/>
            <person name="Graham J."/>
            <person name="Grandbois E."/>
            <person name="Gyaltsen K."/>
            <person name="Hafez N."/>
            <person name="Hagopian D."/>
            <person name="Hagos B."/>
            <person name="Hall J."/>
            <person name="Hatcher B."/>
            <person name="Heller A."/>
            <person name="Higgins H."/>
            <person name="Honan T."/>
            <person name="Horn A."/>
            <person name="Houde N."/>
            <person name="Hughes L."/>
            <person name="Hulme W."/>
            <person name="Husby E."/>
            <person name="Iliev I."/>
            <person name="Jaffe D."/>
            <person name="Jones C."/>
            <person name="Kamal M."/>
            <person name="Kamat A."/>
            <person name="Kamvysselis M."/>
            <person name="Karlsson E."/>
            <person name="Kells C."/>
            <person name="Kieu A."/>
            <person name="Kisner P."/>
            <person name="Kodira C."/>
            <person name="Kulbokas E."/>
            <person name="Labutti K."/>
            <person name="Lama D."/>
            <person name="Landers T."/>
            <person name="Leger J."/>
            <person name="Levine S."/>
            <person name="Lewis D."/>
            <person name="Lewis T."/>
            <person name="Lindblad-toh K."/>
            <person name="Liu X."/>
            <person name="Lokyitsang T."/>
            <person name="Lokyitsang Y."/>
            <person name="Lucien O."/>
            <person name="Lui A."/>
            <person name="Ma L.J."/>
            <person name="Mabbitt R."/>
            <person name="Macdonald J."/>
            <person name="Maclean C."/>
            <person name="Major J."/>
            <person name="Manning J."/>
            <person name="Marabella R."/>
            <person name="Maru K."/>
            <person name="Matthews C."/>
            <person name="Mauceli E."/>
            <person name="Mccarthy M."/>
            <person name="Mcdonough S."/>
            <person name="Mcghee T."/>
            <person name="Meldrim J."/>
            <person name="Meneus L."/>
            <person name="Mesirov J."/>
            <person name="Mihalev A."/>
            <person name="Mihova T."/>
            <person name="Mikkelsen T."/>
            <person name="Mlenga V."/>
            <person name="Moru K."/>
            <person name="Mozes J."/>
            <person name="Mulrain L."/>
            <person name="Munson G."/>
            <person name="Naylor J."/>
            <person name="Newes C."/>
            <person name="Nguyen C."/>
            <person name="Nguyen N."/>
            <person name="Nguyen T."/>
            <person name="Nicol R."/>
            <person name="Nielsen C."/>
            <person name="Nizzari M."/>
            <person name="Norbu C."/>
            <person name="Norbu N."/>
            <person name="O'donnell P."/>
            <person name="Okoawo O."/>
            <person name="O'leary S."/>
            <person name="Omotosho B."/>
            <person name="O'neill K."/>
            <person name="Osman S."/>
            <person name="Parker S."/>
            <person name="Perrin D."/>
            <person name="Phunkhang P."/>
            <person name="Piqani B."/>
            <person name="Purcell S."/>
            <person name="Rachupka T."/>
            <person name="Ramasamy U."/>
            <person name="Rameau R."/>
            <person name="Ray V."/>
            <person name="Raymond C."/>
            <person name="Retta R."/>
            <person name="Richardson S."/>
            <person name="Rise C."/>
            <person name="Rodriguez J."/>
            <person name="Rogers J."/>
            <person name="Rogov P."/>
            <person name="Rutman M."/>
            <person name="Schupbach R."/>
            <person name="Seaman C."/>
            <person name="Settipalli S."/>
            <person name="Sharpe T."/>
            <person name="Sheridan J."/>
            <person name="Sherpa N."/>
            <person name="Shi J."/>
            <person name="Smirnov S."/>
            <person name="Smith C."/>
            <person name="Sougnez C."/>
            <person name="Spencer B."/>
            <person name="Stalker J."/>
            <person name="Stange-thomann N."/>
            <person name="Stavropoulos S."/>
            <person name="Stetson K."/>
            <person name="Stone C."/>
            <person name="Stone S."/>
            <person name="Stubbs M."/>
            <person name="Talamas J."/>
            <person name="Tchuinga P."/>
            <person name="Tenzing P."/>
            <person name="Tesfaye S."/>
            <person name="Theodore J."/>
            <person name="Thoulutsang Y."/>
            <person name="Topham K."/>
            <person name="Towey S."/>
            <person name="Tsamla T."/>
            <person name="Tsomo N."/>
            <person name="Vallee D."/>
            <person name="Vassiliev H."/>
            <person name="Venkataraman V."/>
            <person name="Vinson J."/>
            <person name="Vo A."/>
            <person name="Wade C."/>
            <person name="Wang S."/>
            <person name="Wangchuk T."/>
            <person name="Wangdi T."/>
            <person name="Whittaker C."/>
            <person name="Wilkinson J."/>
            <person name="Wu Y."/>
            <person name="Wyman D."/>
            <person name="Yadav S."/>
            <person name="Yang S."/>
            <person name="Yang X."/>
            <person name="Yeager S."/>
            <person name="Yee E."/>
            <person name="Young G."/>
            <person name="Zainoun J."/>
            <person name="Zembeck L."/>
            <person name="Zimmer A."/>
            <person name="Zody M."/>
            <person name="Lander E."/>
        </authorList>
    </citation>
    <scope>NUCLEOTIDE SEQUENCE [LARGE SCALE GENOMIC DNA]</scope>
</reference>
<dbReference type="PANTHER" id="PTHR19325">
    <property type="entry name" value="COMPLEMENT COMPONENT-RELATED SUSHI DOMAIN-CONTAINING"/>
    <property type="match status" value="1"/>
</dbReference>
<keyword evidence="7" id="KW-0812">Transmembrane</keyword>
<evidence type="ECO:0000256" key="4">
    <source>
        <dbReference type="ARBA" id="ARBA00023180"/>
    </source>
</evidence>
<dbReference type="InterPro" id="IPR000436">
    <property type="entry name" value="Sushi_SCR_CCP_dom"/>
</dbReference>
<dbReference type="SUPFAM" id="SSF57535">
    <property type="entry name" value="Complement control module/SCR domain"/>
    <property type="match status" value="3"/>
</dbReference>
<feature type="domain" description="Sushi" evidence="8">
    <location>
        <begin position="1"/>
        <end position="35"/>
    </location>
</feature>
<dbReference type="PROSITE" id="PS50923">
    <property type="entry name" value="SUSHI"/>
    <property type="match status" value="3"/>
</dbReference>
<dbReference type="InParanoid" id="H2ZL61"/>
<evidence type="ECO:0000256" key="2">
    <source>
        <dbReference type="ARBA" id="ARBA00022737"/>
    </source>
</evidence>
<accession>H2ZL61</accession>
<keyword evidence="7" id="KW-1133">Transmembrane helix</keyword>
<feature type="transmembrane region" description="Helical" evidence="7">
    <location>
        <begin position="255"/>
        <end position="278"/>
    </location>
</feature>
<dbReference type="Pfam" id="PF00084">
    <property type="entry name" value="Sushi"/>
    <property type="match status" value="3"/>
</dbReference>
<proteinExistence type="predicted"/>
<keyword evidence="1 5" id="KW-0768">Sushi</keyword>
<keyword evidence="3 5" id="KW-1015">Disulfide bond</keyword>
<name>H2ZL61_CIOSA</name>
<keyword evidence="7" id="KW-0472">Membrane</keyword>
<evidence type="ECO:0000256" key="7">
    <source>
        <dbReference type="SAM" id="Phobius"/>
    </source>
</evidence>
<sequence length="320" mass="35181">MCNFQCEDGFRMTGAVQTTCKSDGWSVGEAPTCTKITCPIETEEMVAGTESCDRSNEFNSECRYTCNHGYELVGTQFSRTCSKTGRWSARRPTCVEIKCPVLFGISHGDVICKGERRLDSECMYVCDATYRIKGNNRVRCMDTKQWEPNINPICERAATLPPPTTNTSPITTTTTRRTTTTTATTTTTMPTTTTRPTTTTAVPPTMPPKPPTNVVGVHTTQPPVDIEPTVAPVPRDGDQSQTDPPTQPSAGGIPIIPIVVGIVVIVLVIVGLTLFIVWRRRNRKPKIKGFGVTRHHDHSEQLQKLVPNGSSNRRYPSIPV</sequence>